<accession>A0A1G7WJB2</accession>
<protein>
    <submittedName>
        <fullName evidence="2">Uncharacterized protein</fullName>
    </submittedName>
</protein>
<sequence>MNSPAPAARGRRDRRRTVLPILLALLALLMVGACAGGSRSGSDQPGVDNAQTAPVSVNDSSEQDLAAALRGLDVPDPENWAQILAEYKPYAEGDAGRQQIQDVLTRFRADQETAEKISRSVVP</sequence>
<organism evidence="2 3">
    <name type="scientific">Pseudonocardia oroxyli</name>
    <dbReference type="NCBI Taxonomy" id="366584"/>
    <lineage>
        <taxon>Bacteria</taxon>
        <taxon>Bacillati</taxon>
        <taxon>Actinomycetota</taxon>
        <taxon>Actinomycetes</taxon>
        <taxon>Pseudonocardiales</taxon>
        <taxon>Pseudonocardiaceae</taxon>
        <taxon>Pseudonocardia</taxon>
    </lineage>
</organism>
<evidence type="ECO:0000256" key="1">
    <source>
        <dbReference type="SAM" id="MobiDB-lite"/>
    </source>
</evidence>
<feature type="region of interest" description="Disordered" evidence="1">
    <location>
        <begin position="36"/>
        <end position="61"/>
    </location>
</feature>
<evidence type="ECO:0000313" key="2">
    <source>
        <dbReference type="EMBL" id="SDG71899.1"/>
    </source>
</evidence>
<dbReference type="Proteomes" id="UP000198967">
    <property type="component" value="Unassembled WGS sequence"/>
</dbReference>
<dbReference type="OrthoDB" id="3577705at2"/>
<dbReference type="STRING" id="366584.SAMN05216377_114141"/>
<name>A0A1G7WJB2_PSEOR</name>
<dbReference type="AlphaFoldDB" id="A0A1G7WJB2"/>
<gene>
    <name evidence="2" type="ORF">SAMN05216377_114141</name>
</gene>
<dbReference type="EMBL" id="FNBE01000014">
    <property type="protein sequence ID" value="SDG71899.1"/>
    <property type="molecule type" value="Genomic_DNA"/>
</dbReference>
<dbReference type="RefSeq" id="WP_143030139.1">
    <property type="nucleotide sequence ID" value="NZ_FNBE01000014.1"/>
</dbReference>
<feature type="compositionally biased region" description="Polar residues" evidence="1">
    <location>
        <begin position="49"/>
        <end position="60"/>
    </location>
</feature>
<keyword evidence="3" id="KW-1185">Reference proteome</keyword>
<reference evidence="2 3" key="1">
    <citation type="submission" date="2016-10" db="EMBL/GenBank/DDBJ databases">
        <authorList>
            <person name="de Groot N.N."/>
        </authorList>
    </citation>
    <scope>NUCLEOTIDE SEQUENCE [LARGE SCALE GENOMIC DNA]</scope>
    <source>
        <strain evidence="2 3">CGMCC 4.3143</strain>
    </source>
</reference>
<evidence type="ECO:0000313" key="3">
    <source>
        <dbReference type="Proteomes" id="UP000198967"/>
    </source>
</evidence>
<proteinExistence type="predicted"/>